<feature type="region of interest" description="Disordered" evidence="9">
    <location>
        <begin position="485"/>
        <end position="510"/>
    </location>
</feature>
<gene>
    <name evidence="12" type="ORF">B4U79_10542</name>
</gene>
<dbReference type="PANTHER" id="PTHR48021">
    <property type="match status" value="1"/>
</dbReference>
<dbReference type="InterPro" id="IPR005828">
    <property type="entry name" value="MFS_sugar_transport-like"/>
</dbReference>
<accession>A0A3S3NJD7</accession>
<dbReference type="InterPro" id="IPR036259">
    <property type="entry name" value="MFS_trans_sf"/>
</dbReference>
<dbReference type="InterPro" id="IPR050549">
    <property type="entry name" value="MFS_Trehalose_Transporter"/>
</dbReference>
<dbReference type="InterPro" id="IPR003663">
    <property type="entry name" value="Sugar/inositol_transpt"/>
</dbReference>
<feature type="transmembrane region" description="Helical" evidence="10">
    <location>
        <begin position="304"/>
        <end position="323"/>
    </location>
</feature>
<dbReference type="FunFam" id="1.20.1250.20:FF:000055">
    <property type="entry name" value="Facilitated trehalose transporter Tret1-2 homolog"/>
    <property type="match status" value="1"/>
</dbReference>
<keyword evidence="2" id="KW-1003">Cell membrane</keyword>
<dbReference type="OrthoDB" id="6480153at2759"/>
<proteinExistence type="inferred from homology"/>
<keyword evidence="8" id="KW-0813">Transport</keyword>
<dbReference type="AlphaFoldDB" id="A0A3S3NJD7"/>
<dbReference type="PANTHER" id="PTHR48021:SF1">
    <property type="entry name" value="GH07001P-RELATED"/>
    <property type="match status" value="1"/>
</dbReference>
<evidence type="ECO:0000256" key="3">
    <source>
        <dbReference type="ARBA" id="ARBA00022692"/>
    </source>
</evidence>
<dbReference type="GO" id="GO:0005886">
    <property type="term" value="C:plasma membrane"/>
    <property type="evidence" value="ECO:0007669"/>
    <property type="project" value="UniProtKB-SubCell"/>
</dbReference>
<dbReference type="STRING" id="1965070.A0A3S3NJD7"/>
<dbReference type="Proteomes" id="UP000285301">
    <property type="component" value="Unassembled WGS sequence"/>
</dbReference>
<keyword evidence="13" id="KW-1185">Reference proteome</keyword>
<keyword evidence="4 10" id="KW-1133">Transmembrane helix</keyword>
<evidence type="ECO:0000256" key="6">
    <source>
        <dbReference type="ARBA" id="ARBA00023180"/>
    </source>
</evidence>
<keyword evidence="5 10" id="KW-0472">Membrane</keyword>
<dbReference type="SUPFAM" id="SSF103473">
    <property type="entry name" value="MFS general substrate transporter"/>
    <property type="match status" value="1"/>
</dbReference>
<comment type="caution">
    <text evidence="12">The sequence shown here is derived from an EMBL/GenBank/DDBJ whole genome shotgun (WGS) entry which is preliminary data.</text>
</comment>
<dbReference type="PROSITE" id="PS00216">
    <property type="entry name" value="SUGAR_TRANSPORT_1"/>
    <property type="match status" value="1"/>
</dbReference>
<comment type="similarity">
    <text evidence="7">Belongs to the major facilitator superfamily. Sugar transporter (TC 2.A.1.1) family. Trehalose transporter subfamily.</text>
</comment>
<evidence type="ECO:0000313" key="13">
    <source>
        <dbReference type="Proteomes" id="UP000285301"/>
    </source>
</evidence>
<evidence type="ECO:0000313" key="12">
    <source>
        <dbReference type="EMBL" id="RWS00578.1"/>
    </source>
</evidence>
<dbReference type="InterPro" id="IPR020846">
    <property type="entry name" value="MFS_dom"/>
</dbReference>
<feature type="transmembrane region" description="Helical" evidence="10">
    <location>
        <begin position="268"/>
        <end position="289"/>
    </location>
</feature>
<dbReference type="InterPro" id="IPR005829">
    <property type="entry name" value="Sugar_transporter_CS"/>
</dbReference>
<feature type="transmembrane region" description="Helical" evidence="10">
    <location>
        <begin position="62"/>
        <end position="80"/>
    </location>
</feature>
<dbReference type="PROSITE" id="PS50850">
    <property type="entry name" value="MFS"/>
    <property type="match status" value="1"/>
</dbReference>
<feature type="transmembrane region" description="Helical" evidence="10">
    <location>
        <begin position="332"/>
        <end position="351"/>
    </location>
</feature>
<feature type="transmembrane region" description="Helical" evidence="10">
    <location>
        <begin position="148"/>
        <end position="169"/>
    </location>
</feature>
<dbReference type="CDD" id="cd17358">
    <property type="entry name" value="MFS_GLUT6_8_Class3_like"/>
    <property type="match status" value="1"/>
</dbReference>
<protein>
    <submittedName>
        <fullName evidence="12">Facilitated trehalose transporter Tret1-like protein</fullName>
    </submittedName>
</protein>
<reference evidence="12 13" key="1">
    <citation type="journal article" date="2018" name="Gigascience">
        <title>Genomes of trombidid mites reveal novel predicted allergens and laterally-transferred genes associated with secondary metabolism.</title>
        <authorList>
            <person name="Dong X."/>
            <person name="Chaisiri K."/>
            <person name="Xia D."/>
            <person name="Armstrong S.D."/>
            <person name="Fang Y."/>
            <person name="Donnelly M.J."/>
            <person name="Kadowaki T."/>
            <person name="McGarry J.W."/>
            <person name="Darby A.C."/>
            <person name="Makepeace B.L."/>
        </authorList>
    </citation>
    <scope>NUCLEOTIDE SEQUENCE [LARGE SCALE GENOMIC DNA]</scope>
    <source>
        <strain evidence="12">UoL-WK</strain>
    </source>
</reference>
<feature type="transmembrane region" description="Helical" evidence="10">
    <location>
        <begin position="432"/>
        <end position="450"/>
    </location>
</feature>
<dbReference type="PRINTS" id="PR00171">
    <property type="entry name" value="SUGRTRNSPORT"/>
</dbReference>
<feature type="transmembrane region" description="Helical" evidence="10">
    <location>
        <begin position="181"/>
        <end position="202"/>
    </location>
</feature>
<feature type="transmembrane region" description="Helical" evidence="10">
    <location>
        <begin position="115"/>
        <end position="136"/>
    </location>
</feature>
<dbReference type="Pfam" id="PF00083">
    <property type="entry name" value="Sugar_tr"/>
    <property type="match status" value="1"/>
</dbReference>
<dbReference type="NCBIfam" id="TIGR00879">
    <property type="entry name" value="SP"/>
    <property type="match status" value="1"/>
</dbReference>
<evidence type="ECO:0000256" key="8">
    <source>
        <dbReference type="RuleBase" id="RU003346"/>
    </source>
</evidence>
<feature type="domain" description="Major facilitator superfamily (MFS) profile" evidence="11">
    <location>
        <begin position="12"/>
        <end position="454"/>
    </location>
</feature>
<sequence length="510" mass="55340">MVAEASSNVYLAASAALLGAVCAGITLGYSSPALVTMLKSDFDNRSAEIQNKDRIAEESDQSAIGSLFTLGALVGALISGPLSNISGRKSALIIYGIPYATGCIIIYLAKDVAFVLIGRVITGVVVGMISTTAPLYVVEISTPKTRGLLGASFQVCITIGIFLMAFLGIFSTEKFGYFFTWRYLAIVGIIPSLSMSLLMLGMPESPSWLVHKYGRSSAKPEKALTKLRTPKSDIDSELDAMHEIASQSKQSSFLSSEQIKRADFWKPCILGIALMFFQQFSGINAVLFFQTQILKRAQVGNPEVGTAITCFAQIIATVFGAFMMDKLGRRKLLLISGSGHTITLFVLGLYFYLLSKNQAPTPILPIVCLIVYIVSFSVGYGPIPWLMIPEMTPSYGRGIVGAICSAFNWAFAFVTSFTFNYLVKLLGNSLSFWFYTAICALSCVFVLIFLPETKNKTFEEIQRELMGQSSQTASPASVRVEVSSNTAMQEVPKSPEVEQIKPAVSGETKL</sequence>
<keyword evidence="6" id="KW-0325">Glycoprotein</keyword>
<name>A0A3S3NJD7_9ACAR</name>
<evidence type="ECO:0000256" key="7">
    <source>
        <dbReference type="ARBA" id="ARBA00024348"/>
    </source>
</evidence>
<evidence type="ECO:0000256" key="4">
    <source>
        <dbReference type="ARBA" id="ARBA00022989"/>
    </source>
</evidence>
<dbReference type="Gene3D" id="1.20.1250.20">
    <property type="entry name" value="MFS general substrate transporter like domains"/>
    <property type="match status" value="1"/>
</dbReference>
<evidence type="ECO:0000256" key="9">
    <source>
        <dbReference type="SAM" id="MobiDB-lite"/>
    </source>
</evidence>
<evidence type="ECO:0000256" key="1">
    <source>
        <dbReference type="ARBA" id="ARBA00004651"/>
    </source>
</evidence>
<comment type="subcellular location">
    <subcellularLocation>
        <location evidence="1">Cell membrane</location>
        <topology evidence="1">Multi-pass membrane protein</topology>
    </subcellularLocation>
</comment>
<feature type="transmembrane region" description="Helical" evidence="10">
    <location>
        <begin position="399"/>
        <end position="420"/>
    </location>
</feature>
<dbReference type="InterPro" id="IPR044775">
    <property type="entry name" value="MFS_ERD6/Tret1-like"/>
</dbReference>
<evidence type="ECO:0000259" key="11">
    <source>
        <dbReference type="PROSITE" id="PS50850"/>
    </source>
</evidence>
<feature type="transmembrane region" description="Helical" evidence="10">
    <location>
        <begin position="363"/>
        <end position="387"/>
    </location>
</feature>
<organism evidence="12 13">
    <name type="scientific">Dinothrombium tinctorium</name>
    <dbReference type="NCBI Taxonomy" id="1965070"/>
    <lineage>
        <taxon>Eukaryota</taxon>
        <taxon>Metazoa</taxon>
        <taxon>Ecdysozoa</taxon>
        <taxon>Arthropoda</taxon>
        <taxon>Chelicerata</taxon>
        <taxon>Arachnida</taxon>
        <taxon>Acari</taxon>
        <taxon>Acariformes</taxon>
        <taxon>Trombidiformes</taxon>
        <taxon>Prostigmata</taxon>
        <taxon>Anystina</taxon>
        <taxon>Parasitengona</taxon>
        <taxon>Trombidioidea</taxon>
        <taxon>Trombidiidae</taxon>
        <taxon>Dinothrombium</taxon>
    </lineage>
</organism>
<keyword evidence="3 10" id="KW-0812">Transmembrane</keyword>
<feature type="transmembrane region" description="Helical" evidence="10">
    <location>
        <begin position="92"/>
        <end position="109"/>
    </location>
</feature>
<dbReference type="EMBL" id="NCKU01011036">
    <property type="protein sequence ID" value="RWS00578.1"/>
    <property type="molecule type" value="Genomic_DNA"/>
</dbReference>
<evidence type="ECO:0000256" key="10">
    <source>
        <dbReference type="SAM" id="Phobius"/>
    </source>
</evidence>
<dbReference type="GO" id="GO:0051119">
    <property type="term" value="F:sugar transmembrane transporter activity"/>
    <property type="evidence" value="ECO:0007669"/>
    <property type="project" value="InterPro"/>
</dbReference>
<evidence type="ECO:0000256" key="2">
    <source>
        <dbReference type="ARBA" id="ARBA00022475"/>
    </source>
</evidence>
<evidence type="ECO:0000256" key="5">
    <source>
        <dbReference type="ARBA" id="ARBA00023136"/>
    </source>
</evidence>